<dbReference type="PROSITE" id="PS50118">
    <property type="entry name" value="HMG_BOX_2"/>
    <property type="match status" value="1"/>
</dbReference>
<keyword evidence="2 4" id="KW-0238">DNA-binding</keyword>
<evidence type="ECO:0000256" key="2">
    <source>
        <dbReference type="ARBA" id="ARBA00023125"/>
    </source>
</evidence>
<keyword evidence="3 4" id="KW-0539">Nucleus</keyword>
<gene>
    <name evidence="7" type="ORF">TVAG_194720</name>
</gene>
<dbReference type="GO" id="GO:0005634">
    <property type="term" value="C:nucleus"/>
    <property type="evidence" value="ECO:0007669"/>
    <property type="project" value="UniProtKB-SubCell"/>
</dbReference>
<dbReference type="SMR" id="A2FL15"/>
<dbReference type="PRINTS" id="PR00886">
    <property type="entry name" value="HIGHMOBLTY12"/>
</dbReference>
<reference evidence="7" key="1">
    <citation type="submission" date="2006-10" db="EMBL/GenBank/DDBJ databases">
        <authorList>
            <person name="Amadeo P."/>
            <person name="Zhao Q."/>
            <person name="Wortman J."/>
            <person name="Fraser-Liggett C."/>
            <person name="Carlton J."/>
        </authorList>
    </citation>
    <scope>NUCLEOTIDE SEQUENCE</scope>
    <source>
        <strain evidence="7">G3</strain>
    </source>
</reference>
<dbReference type="Proteomes" id="UP000001542">
    <property type="component" value="Unassembled WGS sequence"/>
</dbReference>
<dbReference type="InterPro" id="IPR036910">
    <property type="entry name" value="HMG_box_dom_sf"/>
</dbReference>
<dbReference type="Pfam" id="PF00505">
    <property type="entry name" value="HMG_box"/>
    <property type="match status" value="1"/>
</dbReference>
<evidence type="ECO:0000259" key="6">
    <source>
        <dbReference type="PROSITE" id="PS50118"/>
    </source>
</evidence>
<evidence type="ECO:0000313" key="8">
    <source>
        <dbReference type="Proteomes" id="UP000001542"/>
    </source>
</evidence>
<dbReference type="STRING" id="5722.A2FL15"/>
<accession>A2FL15</accession>
<evidence type="ECO:0000256" key="5">
    <source>
        <dbReference type="SAM" id="Coils"/>
    </source>
</evidence>
<evidence type="ECO:0000256" key="3">
    <source>
        <dbReference type="ARBA" id="ARBA00023242"/>
    </source>
</evidence>
<dbReference type="AlphaFoldDB" id="A2FL15"/>
<dbReference type="KEGG" id="tva:4752119"/>
<dbReference type="VEuPathDB" id="TrichDB:TVAGG3_1047700"/>
<dbReference type="GO" id="GO:0003677">
    <property type="term" value="F:DNA binding"/>
    <property type="evidence" value="ECO:0007669"/>
    <property type="project" value="UniProtKB-UniRule"/>
</dbReference>
<dbReference type="OrthoDB" id="1919336at2759"/>
<dbReference type="EMBL" id="DS113860">
    <property type="protein sequence ID" value="EAX94386.1"/>
    <property type="molecule type" value="Genomic_DNA"/>
</dbReference>
<dbReference type="SMART" id="SM00398">
    <property type="entry name" value="HMG"/>
    <property type="match status" value="1"/>
</dbReference>
<sequence>MPKSPLICFCEERRPGVTAENPGLAFGDISKKLIEKWKNLSAEEKEKYIKMAEQENEEDKNRINNIEDLYQYFESIPKKNIKDLKVSTESVIHLVKLRNMANELSKHFSKLSTELDSTLSNIADKLVDRE</sequence>
<feature type="DNA-binding region" description="HMG box" evidence="4">
    <location>
        <begin position="1"/>
        <end position="67"/>
    </location>
</feature>
<organism evidence="7 8">
    <name type="scientific">Trichomonas vaginalis (strain ATCC PRA-98 / G3)</name>
    <dbReference type="NCBI Taxonomy" id="412133"/>
    <lineage>
        <taxon>Eukaryota</taxon>
        <taxon>Metamonada</taxon>
        <taxon>Parabasalia</taxon>
        <taxon>Trichomonadida</taxon>
        <taxon>Trichomonadidae</taxon>
        <taxon>Trichomonas</taxon>
    </lineage>
</organism>
<keyword evidence="5" id="KW-0175">Coiled coil</keyword>
<dbReference type="CDD" id="cd00084">
    <property type="entry name" value="HMG-box_SF"/>
    <property type="match status" value="1"/>
</dbReference>
<proteinExistence type="predicted"/>
<dbReference type="InterPro" id="IPR050342">
    <property type="entry name" value="HMGB"/>
</dbReference>
<reference evidence="7" key="2">
    <citation type="journal article" date="2007" name="Science">
        <title>Draft genome sequence of the sexually transmitted pathogen Trichomonas vaginalis.</title>
        <authorList>
            <person name="Carlton J.M."/>
            <person name="Hirt R.P."/>
            <person name="Silva J.C."/>
            <person name="Delcher A.L."/>
            <person name="Schatz M."/>
            <person name="Zhao Q."/>
            <person name="Wortman J.R."/>
            <person name="Bidwell S.L."/>
            <person name="Alsmark U.C.M."/>
            <person name="Besteiro S."/>
            <person name="Sicheritz-Ponten T."/>
            <person name="Noel C.J."/>
            <person name="Dacks J.B."/>
            <person name="Foster P.G."/>
            <person name="Simillion C."/>
            <person name="Van de Peer Y."/>
            <person name="Miranda-Saavedra D."/>
            <person name="Barton G.J."/>
            <person name="Westrop G.D."/>
            <person name="Mueller S."/>
            <person name="Dessi D."/>
            <person name="Fiori P.L."/>
            <person name="Ren Q."/>
            <person name="Paulsen I."/>
            <person name="Zhang H."/>
            <person name="Bastida-Corcuera F.D."/>
            <person name="Simoes-Barbosa A."/>
            <person name="Brown M.T."/>
            <person name="Hayes R.D."/>
            <person name="Mukherjee M."/>
            <person name="Okumura C.Y."/>
            <person name="Schneider R."/>
            <person name="Smith A.J."/>
            <person name="Vanacova S."/>
            <person name="Villalvazo M."/>
            <person name="Haas B.J."/>
            <person name="Pertea M."/>
            <person name="Feldblyum T.V."/>
            <person name="Utterback T.R."/>
            <person name="Shu C.L."/>
            <person name="Osoegawa K."/>
            <person name="de Jong P.J."/>
            <person name="Hrdy I."/>
            <person name="Horvathova L."/>
            <person name="Zubacova Z."/>
            <person name="Dolezal P."/>
            <person name="Malik S.B."/>
            <person name="Logsdon J.M. Jr."/>
            <person name="Henze K."/>
            <person name="Gupta A."/>
            <person name="Wang C.C."/>
            <person name="Dunne R.L."/>
            <person name="Upcroft J.A."/>
            <person name="Upcroft P."/>
            <person name="White O."/>
            <person name="Salzberg S.L."/>
            <person name="Tang P."/>
            <person name="Chiu C.-H."/>
            <person name="Lee Y.-S."/>
            <person name="Embley T.M."/>
            <person name="Coombs G.H."/>
            <person name="Mottram J.C."/>
            <person name="Tachezy J."/>
            <person name="Fraser-Liggett C.M."/>
            <person name="Johnson P.J."/>
        </authorList>
    </citation>
    <scope>NUCLEOTIDE SEQUENCE [LARGE SCALE GENOMIC DNA]</scope>
    <source>
        <strain evidence="7">G3</strain>
    </source>
</reference>
<dbReference type="VEuPathDB" id="TrichDB:TVAG_194720"/>
<feature type="coiled-coil region" evidence="5">
    <location>
        <begin position="42"/>
        <end position="69"/>
    </location>
</feature>
<evidence type="ECO:0000256" key="1">
    <source>
        <dbReference type="ARBA" id="ARBA00004123"/>
    </source>
</evidence>
<feature type="domain" description="HMG box" evidence="6">
    <location>
        <begin position="1"/>
        <end position="67"/>
    </location>
</feature>
<dbReference type="PANTHER" id="PTHR48112:SF32">
    <property type="entry name" value="HIGH MOBILITY GROUP PROTEIN B3"/>
    <property type="match status" value="1"/>
</dbReference>
<name>A2FL15_TRIV3</name>
<dbReference type="RefSeq" id="XP_001307316.1">
    <property type="nucleotide sequence ID" value="XM_001307315.1"/>
</dbReference>
<comment type="subcellular location">
    <subcellularLocation>
        <location evidence="1">Nucleus</location>
    </subcellularLocation>
</comment>
<protein>
    <submittedName>
        <fullName evidence="7">HMG box family protein</fullName>
    </submittedName>
</protein>
<dbReference type="PANTHER" id="PTHR48112">
    <property type="entry name" value="HIGH MOBILITY GROUP PROTEIN DSP1"/>
    <property type="match status" value="1"/>
</dbReference>
<dbReference type="Gene3D" id="1.10.30.10">
    <property type="entry name" value="High mobility group box domain"/>
    <property type="match status" value="1"/>
</dbReference>
<dbReference type="InParanoid" id="A2FL15"/>
<dbReference type="SUPFAM" id="SSF47095">
    <property type="entry name" value="HMG-box"/>
    <property type="match status" value="1"/>
</dbReference>
<evidence type="ECO:0000313" key="7">
    <source>
        <dbReference type="EMBL" id="EAX94386.1"/>
    </source>
</evidence>
<dbReference type="InterPro" id="IPR009071">
    <property type="entry name" value="HMG_box_dom"/>
</dbReference>
<evidence type="ECO:0000256" key="4">
    <source>
        <dbReference type="PROSITE-ProRule" id="PRU00267"/>
    </source>
</evidence>
<keyword evidence="8" id="KW-1185">Reference proteome</keyword>